<name>A0A4U2Y2C0_9BACL</name>
<comment type="caution">
    <text evidence="1">The sequence shown here is derived from an EMBL/GenBank/DDBJ whole genome shotgun (WGS) entry which is preliminary data.</text>
</comment>
<gene>
    <name evidence="1" type="ORF">E8L90_03300</name>
</gene>
<proteinExistence type="predicted"/>
<dbReference type="Proteomes" id="UP000307841">
    <property type="component" value="Unassembled WGS sequence"/>
</dbReference>
<evidence type="ECO:0000313" key="1">
    <source>
        <dbReference type="EMBL" id="TKI54546.1"/>
    </source>
</evidence>
<accession>A0A4U2Y2C0</accession>
<organism evidence="1 2">
    <name type="scientific">Brevibacillus antibioticus</name>
    <dbReference type="NCBI Taxonomy" id="2570228"/>
    <lineage>
        <taxon>Bacteria</taxon>
        <taxon>Bacillati</taxon>
        <taxon>Bacillota</taxon>
        <taxon>Bacilli</taxon>
        <taxon>Bacillales</taxon>
        <taxon>Paenibacillaceae</taxon>
        <taxon>Brevibacillus</taxon>
    </lineage>
</organism>
<dbReference type="AlphaFoldDB" id="A0A4U2Y2C0"/>
<protein>
    <submittedName>
        <fullName evidence="1">Uncharacterized protein</fullName>
    </submittedName>
</protein>
<keyword evidence="2" id="KW-1185">Reference proteome</keyword>
<sequence>MYYVIKTLPGQDWSIRIRGRRSRDGGAEWHTYSNVVPVPYTPALEISIRLFPSSNGRITIHPPEQLVNEIHDVLLKDLGCQVTELLRRAAGHSVSNNPASLDVNMKYNGFIEIILPNGLTLKEVAYKLAKEGQSVIQSGDNFLITDDITQFSSLVISAPNGCLFFYPTYFGV</sequence>
<evidence type="ECO:0000313" key="2">
    <source>
        <dbReference type="Proteomes" id="UP000307841"/>
    </source>
</evidence>
<dbReference type="RefSeq" id="WP_137027983.1">
    <property type="nucleotide sequence ID" value="NZ_SZNK01000001.1"/>
</dbReference>
<reference evidence="1 2" key="1">
    <citation type="submission" date="2019-04" db="EMBL/GenBank/DDBJ databases">
        <title>Whole genome sequencing of Brevibacillus sp. TGS2-1.</title>
        <authorList>
            <person name="Choi A."/>
        </authorList>
    </citation>
    <scope>NUCLEOTIDE SEQUENCE [LARGE SCALE GENOMIC DNA]</scope>
    <source>
        <strain evidence="1 2">TGS2-1</strain>
    </source>
</reference>
<dbReference type="EMBL" id="SZNK01000001">
    <property type="protein sequence ID" value="TKI54546.1"/>
    <property type="molecule type" value="Genomic_DNA"/>
</dbReference>